<gene>
    <name evidence="9" type="ORF">FB566_3570</name>
</gene>
<feature type="active site" description="Charge relay system" evidence="5">
    <location>
        <position position="58"/>
    </location>
</feature>
<evidence type="ECO:0000259" key="8">
    <source>
        <dbReference type="Pfam" id="PF00082"/>
    </source>
</evidence>
<feature type="signal peptide" evidence="7">
    <location>
        <begin position="1"/>
        <end position="24"/>
    </location>
</feature>
<dbReference type="GO" id="GO:0004252">
    <property type="term" value="F:serine-type endopeptidase activity"/>
    <property type="evidence" value="ECO:0007669"/>
    <property type="project" value="UniProtKB-UniRule"/>
</dbReference>
<dbReference type="Proteomes" id="UP000317043">
    <property type="component" value="Unassembled WGS sequence"/>
</dbReference>
<name>A0A543AZI0_9ACTN</name>
<keyword evidence="2 5" id="KW-0645">Protease</keyword>
<dbReference type="Pfam" id="PF00082">
    <property type="entry name" value="Peptidase_S8"/>
    <property type="match status" value="1"/>
</dbReference>
<feature type="active site" description="Charge relay system" evidence="5">
    <location>
        <position position="94"/>
    </location>
</feature>
<dbReference type="PANTHER" id="PTHR43806:SF11">
    <property type="entry name" value="CEREVISIN-RELATED"/>
    <property type="match status" value="1"/>
</dbReference>
<evidence type="ECO:0000256" key="2">
    <source>
        <dbReference type="ARBA" id="ARBA00022670"/>
    </source>
</evidence>
<dbReference type="InterPro" id="IPR015500">
    <property type="entry name" value="Peptidase_S8_subtilisin-rel"/>
</dbReference>
<dbReference type="InterPro" id="IPR000209">
    <property type="entry name" value="Peptidase_S8/S53_dom"/>
</dbReference>
<evidence type="ECO:0000256" key="1">
    <source>
        <dbReference type="ARBA" id="ARBA00011073"/>
    </source>
</evidence>
<dbReference type="RefSeq" id="WP_170183344.1">
    <property type="nucleotide sequence ID" value="NZ_JBHTGS010000001.1"/>
</dbReference>
<dbReference type="PROSITE" id="PS51892">
    <property type="entry name" value="SUBTILASE"/>
    <property type="match status" value="1"/>
</dbReference>
<keyword evidence="10" id="KW-1185">Reference proteome</keyword>
<dbReference type="PRINTS" id="PR00723">
    <property type="entry name" value="SUBTILISIN"/>
</dbReference>
<keyword evidence="6" id="KW-0812">Transmembrane</keyword>
<dbReference type="EMBL" id="VFOW01000001">
    <property type="protein sequence ID" value="TQL77995.1"/>
    <property type="molecule type" value="Genomic_DNA"/>
</dbReference>
<dbReference type="InParanoid" id="A0A543AZI0"/>
<comment type="caution">
    <text evidence="9">The sequence shown here is derived from an EMBL/GenBank/DDBJ whole genome shotgun (WGS) entry which is preliminary data.</text>
</comment>
<keyword evidence="7" id="KW-0732">Signal</keyword>
<keyword evidence="6" id="KW-0472">Membrane</keyword>
<feature type="chain" id="PRO_5022105140" evidence="7">
    <location>
        <begin position="25"/>
        <end position="372"/>
    </location>
</feature>
<feature type="domain" description="Peptidase S8/S53" evidence="8">
    <location>
        <begin position="49"/>
        <end position="301"/>
    </location>
</feature>
<dbReference type="GO" id="GO:0006508">
    <property type="term" value="P:proteolysis"/>
    <property type="evidence" value="ECO:0007669"/>
    <property type="project" value="UniProtKB-KW"/>
</dbReference>
<dbReference type="InterPro" id="IPR036852">
    <property type="entry name" value="Peptidase_S8/S53_dom_sf"/>
</dbReference>
<feature type="transmembrane region" description="Helical" evidence="6">
    <location>
        <begin position="339"/>
        <end position="360"/>
    </location>
</feature>
<comment type="similarity">
    <text evidence="1 5">Belongs to the peptidase S8 family.</text>
</comment>
<evidence type="ECO:0000313" key="9">
    <source>
        <dbReference type="EMBL" id="TQL77995.1"/>
    </source>
</evidence>
<dbReference type="Gene3D" id="3.40.50.200">
    <property type="entry name" value="Peptidase S8/S53 domain"/>
    <property type="match status" value="1"/>
</dbReference>
<dbReference type="AlphaFoldDB" id="A0A543AZI0"/>
<sequence length="372" mass="38296">MRRIAVAVLLALVPVLFVVPLANADPSMDAENWYLEAMKVYQARELSEGDGVTVAVIDTGVDPGRSELQGRVLPGAMITKDGPRPARTFDEDGHGTAMAGLIAGAETGEDDAIGVAPKATILPVKIERDSDGTLDQKRVYEGVRWAIDQGAQVINLSLAGRPTEDESWKRELVEYALAHDAVIVAAVGNRSVAETSVGEPASIPGVIAVSGMGKDGSIWSGSATGDQVVLCAPAEDLPHLDSEGTRRIASGTSAATALVSGTAALIRAAHPNASAAEVVSRLVNTAAEAGEAGRDPIYGFGTVDAYAAVSASVSGGTYPLDLAGEDVEAAGSDSDLGGWWLAAPAIVAVCAGAAAFLWLMRRSRGRQLVSAE</sequence>
<evidence type="ECO:0000256" key="5">
    <source>
        <dbReference type="PROSITE-ProRule" id="PRU01240"/>
    </source>
</evidence>
<protein>
    <submittedName>
        <fullName evidence="9">Type VII secretion-associated serine protease mycosin</fullName>
    </submittedName>
</protein>
<feature type="active site" description="Charge relay system" evidence="5">
    <location>
        <position position="253"/>
    </location>
</feature>
<evidence type="ECO:0000256" key="3">
    <source>
        <dbReference type="ARBA" id="ARBA00022801"/>
    </source>
</evidence>
<dbReference type="PANTHER" id="PTHR43806">
    <property type="entry name" value="PEPTIDASE S8"/>
    <property type="match status" value="1"/>
</dbReference>
<keyword evidence="4 5" id="KW-0720">Serine protease</keyword>
<evidence type="ECO:0000256" key="7">
    <source>
        <dbReference type="SAM" id="SignalP"/>
    </source>
</evidence>
<dbReference type="SUPFAM" id="SSF52743">
    <property type="entry name" value="Subtilisin-like"/>
    <property type="match status" value="1"/>
</dbReference>
<proteinExistence type="inferred from homology"/>
<accession>A0A543AZI0</accession>
<keyword evidence="3 5" id="KW-0378">Hydrolase</keyword>
<evidence type="ECO:0000313" key="10">
    <source>
        <dbReference type="Proteomes" id="UP000317043"/>
    </source>
</evidence>
<evidence type="ECO:0000256" key="4">
    <source>
        <dbReference type="ARBA" id="ARBA00022825"/>
    </source>
</evidence>
<organism evidence="9 10">
    <name type="scientific">Stackebrandtia endophytica</name>
    <dbReference type="NCBI Taxonomy" id="1496996"/>
    <lineage>
        <taxon>Bacteria</taxon>
        <taxon>Bacillati</taxon>
        <taxon>Actinomycetota</taxon>
        <taxon>Actinomycetes</taxon>
        <taxon>Glycomycetales</taxon>
        <taxon>Glycomycetaceae</taxon>
        <taxon>Stackebrandtia</taxon>
    </lineage>
</organism>
<evidence type="ECO:0000256" key="6">
    <source>
        <dbReference type="SAM" id="Phobius"/>
    </source>
</evidence>
<dbReference type="InterPro" id="IPR050131">
    <property type="entry name" value="Peptidase_S8_subtilisin-like"/>
</dbReference>
<reference evidence="9 10" key="1">
    <citation type="submission" date="2019-06" db="EMBL/GenBank/DDBJ databases">
        <title>Sequencing the genomes of 1000 actinobacteria strains.</title>
        <authorList>
            <person name="Klenk H.-P."/>
        </authorList>
    </citation>
    <scope>NUCLEOTIDE SEQUENCE [LARGE SCALE GENOMIC DNA]</scope>
    <source>
        <strain evidence="9 10">DSM 45928</strain>
    </source>
</reference>
<keyword evidence="6" id="KW-1133">Transmembrane helix</keyword>